<dbReference type="AlphaFoldDB" id="A0A9N7MMT3"/>
<keyword evidence="2" id="KW-1185">Reference proteome</keyword>
<name>A0A9N7MMT3_STRHE</name>
<accession>A0A9N7MMT3</accession>
<organism evidence="1 2">
    <name type="scientific">Striga hermonthica</name>
    <name type="common">Purple witchweed</name>
    <name type="synonym">Buchnera hermonthica</name>
    <dbReference type="NCBI Taxonomy" id="68872"/>
    <lineage>
        <taxon>Eukaryota</taxon>
        <taxon>Viridiplantae</taxon>
        <taxon>Streptophyta</taxon>
        <taxon>Embryophyta</taxon>
        <taxon>Tracheophyta</taxon>
        <taxon>Spermatophyta</taxon>
        <taxon>Magnoliopsida</taxon>
        <taxon>eudicotyledons</taxon>
        <taxon>Gunneridae</taxon>
        <taxon>Pentapetalae</taxon>
        <taxon>asterids</taxon>
        <taxon>lamiids</taxon>
        <taxon>Lamiales</taxon>
        <taxon>Orobanchaceae</taxon>
        <taxon>Buchnereae</taxon>
        <taxon>Striga</taxon>
    </lineage>
</organism>
<reference evidence="1" key="1">
    <citation type="submission" date="2019-12" db="EMBL/GenBank/DDBJ databases">
        <authorList>
            <person name="Scholes J."/>
        </authorList>
    </citation>
    <scope>NUCLEOTIDE SEQUENCE</scope>
</reference>
<evidence type="ECO:0000313" key="1">
    <source>
        <dbReference type="EMBL" id="CAA0808192.1"/>
    </source>
</evidence>
<gene>
    <name evidence="1" type="ORF">SHERM_10554</name>
</gene>
<dbReference type="EMBL" id="CACSLK010002554">
    <property type="protein sequence ID" value="CAA0808192.1"/>
    <property type="molecule type" value="Genomic_DNA"/>
</dbReference>
<evidence type="ECO:0000313" key="2">
    <source>
        <dbReference type="Proteomes" id="UP001153555"/>
    </source>
</evidence>
<comment type="caution">
    <text evidence="1">The sequence shown here is derived from an EMBL/GenBank/DDBJ whole genome shotgun (WGS) entry which is preliminary data.</text>
</comment>
<proteinExistence type="predicted"/>
<sequence length="65" mass="6996">ACMRRDSFSYADWACANSLCAGDARSATGMLGASHDGAGLHEWTSAFVRWSWASLLGAERAWLDA</sequence>
<feature type="non-terminal residue" evidence="1">
    <location>
        <position position="65"/>
    </location>
</feature>
<dbReference type="Proteomes" id="UP001153555">
    <property type="component" value="Unassembled WGS sequence"/>
</dbReference>
<feature type="non-terminal residue" evidence="1">
    <location>
        <position position="1"/>
    </location>
</feature>
<protein>
    <submittedName>
        <fullName evidence="1">Uncharacterized protein</fullName>
    </submittedName>
</protein>